<feature type="compositionally biased region" description="Basic and acidic residues" evidence="1">
    <location>
        <begin position="212"/>
        <end position="223"/>
    </location>
</feature>
<proteinExistence type="predicted"/>
<organism evidence="4 5">
    <name type="scientific">Candidatus Corynebacterium faecigallinarum</name>
    <dbReference type="NCBI Taxonomy" id="2838528"/>
    <lineage>
        <taxon>Bacteria</taxon>
        <taxon>Bacillati</taxon>
        <taxon>Actinomycetota</taxon>
        <taxon>Actinomycetes</taxon>
        <taxon>Mycobacteriales</taxon>
        <taxon>Corynebacteriaceae</taxon>
        <taxon>Corynebacterium</taxon>
    </lineage>
</organism>
<gene>
    <name evidence="4" type="ORF">H9751_08060</name>
</gene>
<feature type="transmembrane region" description="Helical" evidence="2">
    <location>
        <begin position="137"/>
        <end position="154"/>
    </location>
</feature>
<keyword evidence="2" id="KW-0812">Transmembrane</keyword>
<sequence>MARVPYDPSKHRDFSTSHPESSRSSAASSTPSSSASSSAASTPGVRVGDAEREGALSLLAVHFADGRITLTEYDDRCRDAAAATTRDQLDVLFIDLPTLPDQQARLSGNTGGTSTELAVYSAQELAEQHRRGARPRAGIMGLTTIAAIAGAGIFSSSVAGPLLLLIIPAVAILLYVVKIGPESWHAPSPEALERARVKQLRREHQLELEEKAHAEQIANEERKAQRRQKQSEMGTEAWDLAQRAVKGAGNMFTNRGGRGGSGKHSKSDDD</sequence>
<reference evidence="4" key="1">
    <citation type="journal article" date="2021" name="PeerJ">
        <title>Extensive microbial diversity within the chicken gut microbiome revealed by metagenomics and culture.</title>
        <authorList>
            <person name="Gilroy R."/>
            <person name="Ravi A."/>
            <person name="Getino M."/>
            <person name="Pursley I."/>
            <person name="Horton D.L."/>
            <person name="Alikhan N.F."/>
            <person name="Baker D."/>
            <person name="Gharbi K."/>
            <person name="Hall N."/>
            <person name="Watson M."/>
            <person name="Adriaenssens E.M."/>
            <person name="Foster-Nyarko E."/>
            <person name="Jarju S."/>
            <person name="Secka A."/>
            <person name="Antonio M."/>
            <person name="Oren A."/>
            <person name="Chaudhuri R.R."/>
            <person name="La Ragione R."/>
            <person name="Hildebrand F."/>
            <person name="Pallen M.J."/>
        </authorList>
    </citation>
    <scope>NUCLEOTIDE SEQUENCE</scope>
    <source>
        <strain evidence="4">ChiHjej13B12-4958</strain>
    </source>
</reference>
<reference evidence="4" key="2">
    <citation type="submission" date="2021-04" db="EMBL/GenBank/DDBJ databases">
        <authorList>
            <person name="Gilroy R."/>
        </authorList>
    </citation>
    <scope>NUCLEOTIDE SEQUENCE</scope>
    <source>
        <strain evidence="4">ChiHjej13B12-4958</strain>
    </source>
</reference>
<evidence type="ECO:0000256" key="1">
    <source>
        <dbReference type="SAM" id="MobiDB-lite"/>
    </source>
</evidence>
<accession>A0A9D2TP41</accession>
<feature type="transmembrane region" description="Helical" evidence="2">
    <location>
        <begin position="160"/>
        <end position="177"/>
    </location>
</feature>
<keyword evidence="2" id="KW-1133">Transmembrane helix</keyword>
<evidence type="ECO:0000313" key="4">
    <source>
        <dbReference type="EMBL" id="HJC85482.1"/>
    </source>
</evidence>
<dbReference type="AlphaFoldDB" id="A0A9D2TP41"/>
<dbReference type="InterPro" id="IPR012551">
    <property type="entry name" value="DUF1707_SHOCT-like"/>
</dbReference>
<dbReference type="EMBL" id="DWVP01000019">
    <property type="protein sequence ID" value="HJC85482.1"/>
    <property type="molecule type" value="Genomic_DNA"/>
</dbReference>
<dbReference type="Proteomes" id="UP000823858">
    <property type="component" value="Unassembled WGS sequence"/>
</dbReference>
<feature type="region of interest" description="Disordered" evidence="1">
    <location>
        <begin position="212"/>
        <end position="270"/>
    </location>
</feature>
<feature type="domain" description="DUF1707" evidence="3">
    <location>
        <begin position="45"/>
        <end position="97"/>
    </location>
</feature>
<evidence type="ECO:0000259" key="3">
    <source>
        <dbReference type="Pfam" id="PF08044"/>
    </source>
</evidence>
<comment type="caution">
    <text evidence="4">The sequence shown here is derived from an EMBL/GenBank/DDBJ whole genome shotgun (WGS) entry which is preliminary data.</text>
</comment>
<evidence type="ECO:0000313" key="5">
    <source>
        <dbReference type="Proteomes" id="UP000823858"/>
    </source>
</evidence>
<dbReference type="Pfam" id="PF08044">
    <property type="entry name" value="DUF1707"/>
    <property type="match status" value="1"/>
</dbReference>
<evidence type="ECO:0000256" key="2">
    <source>
        <dbReference type="SAM" id="Phobius"/>
    </source>
</evidence>
<feature type="region of interest" description="Disordered" evidence="1">
    <location>
        <begin position="1"/>
        <end position="48"/>
    </location>
</feature>
<name>A0A9D2TP41_9CORY</name>
<keyword evidence="2" id="KW-0472">Membrane</keyword>
<protein>
    <submittedName>
        <fullName evidence="4">DUF1707 domain-containing protein</fullName>
    </submittedName>
</protein>
<feature type="compositionally biased region" description="Low complexity" evidence="1">
    <location>
        <begin position="16"/>
        <end position="43"/>
    </location>
</feature>